<feature type="transmembrane region" description="Helical" evidence="6">
    <location>
        <begin position="260"/>
        <end position="281"/>
    </location>
</feature>
<feature type="transmembrane region" description="Helical" evidence="6">
    <location>
        <begin position="69"/>
        <end position="87"/>
    </location>
</feature>
<evidence type="ECO:0000256" key="2">
    <source>
        <dbReference type="ARBA" id="ARBA00007362"/>
    </source>
</evidence>
<evidence type="ECO:0000256" key="3">
    <source>
        <dbReference type="ARBA" id="ARBA00022692"/>
    </source>
</evidence>
<feature type="transmembrane region" description="Helical" evidence="6">
    <location>
        <begin position="204"/>
        <end position="222"/>
    </location>
</feature>
<comment type="similarity">
    <text evidence="2">Belongs to the EamA transporter family.</text>
</comment>
<feature type="transmembrane region" description="Helical" evidence="6">
    <location>
        <begin position="93"/>
        <end position="112"/>
    </location>
</feature>
<dbReference type="RefSeq" id="WP_193904683.1">
    <property type="nucleotide sequence ID" value="NZ_JADEXG010000002.1"/>
</dbReference>
<keyword evidence="9" id="KW-1185">Reference proteome</keyword>
<evidence type="ECO:0000256" key="6">
    <source>
        <dbReference type="SAM" id="Phobius"/>
    </source>
</evidence>
<dbReference type="PANTHER" id="PTHR32322">
    <property type="entry name" value="INNER MEMBRANE TRANSPORTER"/>
    <property type="match status" value="1"/>
</dbReference>
<evidence type="ECO:0000313" key="8">
    <source>
        <dbReference type="EMBL" id="MBE9076022.1"/>
    </source>
</evidence>
<feature type="transmembrane region" description="Helical" evidence="6">
    <location>
        <begin position="176"/>
        <end position="198"/>
    </location>
</feature>
<proteinExistence type="inferred from homology"/>
<evidence type="ECO:0000256" key="5">
    <source>
        <dbReference type="ARBA" id="ARBA00023136"/>
    </source>
</evidence>
<keyword evidence="5 6" id="KW-0472">Membrane</keyword>
<keyword evidence="4 6" id="KW-1133">Transmembrane helix</keyword>
<sequence length="286" mass="29927">MNLAERITPPPTGLVLLSIASTQIGSAFAKTLFPQVGAAGMVFLRVGFAALILFALWRPRWSAEVRRHFKTILGFGLALSLMNFAFYEAIDRIPLGIAVTLEFIGPLGLAVLKSQRWLDLLWVGLAGVGILMLTPVGGLALDPWGVALALLAACFWAAYILMSAKTGQALPGIEGLAWAMLVGSVVLAPIGITSAGSALLQPPLLLMGLGVALLSSVVPYSFELMALRSLPVNVFGVLLSLEPMAAAIAGLFVLGETLTLRSLLAVMLVSLAAAGASRFRVGTPPP</sequence>
<organism evidence="8 9">
    <name type="scientific">Vasconcelosia minhoensis LEGE 07310</name>
    <dbReference type="NCBI Taxonomy" id="915328"/>
    <lineage>
        <taxon>Bacteria</taxon>
        <taxon>Bacillati</taxon>
        <taxon>Cyanobacteriota</taxon>
        <taxon>Cyanophyceae</taxon>
        <taxon>Nodosilineales</taxon>
        <taxon>Cymatolegaceae</taxon>
        <taxon>Vasconcelosia</taxon>
        <taxon>Vasconcelosia minhoensis</taxon>
    </lineage>
</organism>
<evidence type="ECO:0000259" key="7">
    <source>
        <dbReference type="Pfam" id="PF00892"/>
    </source>
</evidence>
<feature type="transmembrane region" description="Helical" evidence="6">
    <location>
        <begin position="234"/>
        <end position="254"/>
    </location>
</feature>
<reference evidence="8" key="1">
    <citation type="submission" date="2020-10" db="EMBL/GenBank/DDBJ databases">
        <authorList>
            <person name="Castelo-Branco R."/>
            <person name="Eusebio N."/>
            <person name="Adriana R."/>
            <person name="Vieira A."/>
            <person name="Brugerolle De Fraissinette N."/>
            <person name="Rezende De Castro R."/>
            <person name="Schneider M.P."/>
            <person name="Vasconcelos V."/>
            <person name="Leao P.N."/>
        </authorList>
    </citation>
    <scope>NUCLEOTIDE SEQUENCE</scope>
    <source>
        <strain evidence="8">LEGE 07310</strain>
    </source>
</reference>
<dbReference type="InterPro" id="IPR037185">
    <property type="entry name" value="EmrE-like"/>
</dbReference>
<dbReference type="AlphaFoldDB" id="A0A8J7A4E4"/>
<feature type="transmembrane region" description="Helical" evidence="6">
    <location>
        <begin position="39"/>
        <end position="57"/>
    </location>
</feature>
<comment type="caution">
    <text evidence="8">The sequence shown here is derived from an EMBL/GenBank/DDBJ whole genome shotgun (WGS) entry which is preliminary data.</text>
</comment>
<dbReference type="PANTHER" id="PTHR32322:SF2">
    <property type="entry name" value="EAMA DOMAIN-CONTAINING PROTEIN"/>
    <property type="match status" value="1"/>
</dbReference>
<keyword evidence="3 6" id="KW-0812">Transmembrane</keyword>
<dbReference type="SUPFAM" id="SSF103481">
    <property type="entry name" value="Multidrug resistance efflux transporter EmrE"/>
    <property type="match status" value="2"/>
</dbReference>
<feature type="domain" description="EamA" evidence="7">
    <location>
        <begin position="144"/>
        <end position="275"/>
    </location>
</feature>
<evidence type="ECO:0000256" key="4">
    <source>
        <dbReference type="ARBA" id="ARBA00022989"/>
    </source>
</evidence>
<gene>
    <name evidence="8" type="ORF">IQ241_01720</name>
</gene>
<name>A0A8J7A4E4_9CYAN</name>
<feature type="transmembrane region" description="Helical" evidence="6">
    <location>
        <begin position="119"/>
        <end position="138"/>
    </location>
</feature>
<protein>
    <submittedName>
        <fullName evidence="8">EamA family transporter</fullName>
    </submittedName>
</protein>
<comment type="subcellular location">
    <subcellularLocation>
        <location evidence="1">Membrane</location>
        <topology evidence="1">Multi-pass membrane protein</topology>
    </subcellularLocation>
</comment>
<accession>A0A8J7A4E4</accession>
<dbReference type="Proteomes" id="UP000636505">
    <property type="component" value="Unassembled WGS sequence"/>
</dbReference>
<evidence type="ECO:0000313" key="9">
    <source>
        <dbReference type="Proteomes" id="UP000636505"/>
    </source>
</evidence>
<feature type="transmembrane region" description="Helical" evidence="6">
    <location>
        <begin position="144"/>
        <end position="164"/>
    </location>
</feature>
<dbReference type="EMBL" id="JADEXG010000002">
    <property type="protein sequence ID" value="MBE9076022.1"/>
    <property type="molecule type" value="Genomic_DNA"/>
</dbReference>
<dbReference type="Pfam" id="PF00892">
    <property type="entry name" value="EamA"/>
    <property type="match status" value="1"/>
</dbReference>
<evidence type="ECO:0000256" key="1">
    <source>
        <dbReference type="ARBA" id="ARBA00004141"/>
    </source>
</evidence>
<dbReference type="InterPro" id="IPR000620">
    <property type="entry name" value="EamA_dom"/>
</dbReference>
<dbReference type="GO" id="GO:0016020">
    <property type="term" value="C:membrane"/>
    <property type="evidence" value="ECO:0007669"/>
    <property type="project" value="UniProtKB-SubCell"/>
</dbReference>
<dbReference type="InterPro" id="IPR050638">
    <property type="entry name" value="AA-Vitamin_Transporters"/>
</dbReference>